<dbReference type="GO" id="GO:0042421">
    <property type="term" value="P:norepinephrine biosynthetic process"/>
    <property type="evidence" value="ECO:0007669"/>
    <property type="project" value="TreeGrafter"/>
</dbReference>
<comment type="caution">
    <text evidence="4">The sequence shown here is derived from an EMBL/GenBank/DDBJ whole genome shotgun (WGS) entry which is preliminary data.</text>
</comment>
<evidence type="ECO:0000313" key="5">
    <source>
        <dbReference type="Proteomes" id="UP000816034"/>
    </source>
</evidence>
<keyword evidence="5" id="KW-1185">Reference proteome</keyword>
<feature type="compositionally biased region" description="Low complexity" evidence="1">
    <location>
        <begin position="283"/>
        <end position="296"/>
    </location>
</feature>
<dbReference type="GO" id="GO:0005507">
    <property type="term" value="F:copper ion binding"/>
    <property type="evidence" value="ECO:0007669"/>
    <property type="project" value="TreeGrafter"/>
</dbReference>
<name>A0AA88KRP9_NAELO</name>
<feature type="region of interest" description="Disordered" evidence="1">
    <location>
        <begin position="241"/>
        <end position="315"/>
    </location>
</feature>
<dbReference type="GO" id="GO:0004500">
    <property type="term" value="F:dopamine beta-monooxygenase activity"/>
    <property type="evidence" value="ECO:0007669"/>
    <property type="project" value="InterPro"/>
</dbReference>
<keyword evidence="2" id="KW-1133">Transmembrane helix</keyword>
<dbReference type="InterPro" id="IPR000945">
    <property type="entry name" value="DBH-like"/>
</dbReference>
<dbReference type="AlphaFoldDB" id="A0AA88KRP9"/>
<dbReference type="InterPro" id="IPR005018">
    <property type="entry name" value="DOMON_domain"/>
</dbReference>
<dbReference type="InterPro" id="IPR045266">
    <property type="entry name" value="DOH_DOMON"/>
</dbReference>
<dbReference type="GO" id="GO:0042420">
    <property type="term" value="P:dopamine catabolic process"/>
    <property type="evidence" value="ECO:0007669"/>
    <property type="project" value="TreeGrafter"/>
</dbReference>
<evidence type="ECO:0000313" key="4">
    <source>
        <dbReference type="EMBL" id="KAG2392874.1"/>
    </source>
</evidence>
<feature type="compositionally biased region" description="Polar residues" evidence="1">
    <location>
        <begin position="297"/>
        <end position="312"/>
    </location>
</feature>
<dbReference type="GO" id="GO:0006589">
    <property type="term" value="P:octopamine biosynthetic process"/>
    <property type="evidence" value="ECO:0007669"/>
    <property type="project" value="TreeGrafter"/>
</dbReference>
<reference evidence="4 5" key="1">
    <citation type="journal article" date="2018" name="BMC Genomics">
        <title>The genome of Naegleria lovaniensis, the basis for a comparative approach to unravel pathogenicity factors of the human pathogenic amoeba N. fowleri.</title>
        <authorList>
            <person name="Liechti N."/>
            <person name="Schurch N."/>
            <person name="Bruggmann R."/>
            <person name="Wittwer M."/>
        </authorList>
    </citation>
    <scope>NUCLEOTIDE SEQUENCE [LARGE SCALE GENOMIC DNA]</scope>
    <source>
        <strain evidence="4 5">ATCC 30569</strain>
    </source>
</reference>
<evidence type="ECO:0000256" key="2">
    <source>
        <dbReference type="SAM" id="Phobius"/>
    </source>
</evidence>
<dbReference type="Pfam" id="PF03351">
    <property type="entry name" value="DOMON"/>
    <property type="match status" value="1"/>
</dbReference>
<dbReference type="GO" id="GO:0030667">
    <property type="term" value="C:secretory granule membrane"/>
    <property type="evidence" value="ECO:0007669"/>
    <property type="project" value="TreeGrafter"/>
</dbReference>
<evidence type="ECO:0000259" key="3">
    <source>
        <dbReference type="PROSITE" id="PS50836"/>
    </source>
</evidence>
<feature type="compositionally biased region" description="Polar residues" evidence="1">
    <location>
        <begin position="241"/>
        <end position="255"/>
    </location>
</feature>
<protein>
    <recommendedName>
        <fullName evidence="3">DOMON domain-containing protein</fullName>
    </recommendedName>
</protein>
<keyword evidence="2" id="KW-0472">Membrane</keyword>
<accession>A0AA88KRP9</accession>
<dbReference type="SUPFAM" id="SSF49344">
    <property type="entry name" value="CBD9-like"/>
    <property type="match status" value="1"/>
</dbReference>
<feature type="domain" description="DOMON" evidence="3">
    <location>
        <begin position="70"/>
        <end position="202"/>
    </location>
</feature>
<dbReference type="SMART" id="SM00664">
    <property type="entry name" value="DoH"/>
    <property type="match status" value="1"/>
</dbReference>
<proteinExistence type="predicted"/>
<dbReference type="RefSeq" id="XP_044554768.1">
    <property type="nucleotide sequence ID" value="XM_044699640.1"/>
</dbReference>
<feature type="transmembrane region" description="Helical" evidence="2">
    <location>
        <begin position="353"/>
        <end position="378"/>
    </location>
</feature>
<dbReference type="PANTHER" id="PTHR10157:SF23">
    <property type="entry name" value="MOXD1 HOMOLOG 1"/>
    <property type="match status" value="1"/>
</dbReference>
<dbReference type="PANTHER" id="PTHR10157">
    <property type="entry name" value="DOPAMINE BETA HYDROXYLASE RELATED"/>
    <property type="match status" value="1"/>
</dbReference>
<dbReference type="GO" id="GO:0005615">
    <property type="term" value="C:extracellular space"/>
    <property type="evidence" value="ECO:0007669"/>
    <property type="project" value="TreeGrafter"/>
</dbReference>
<organism evidence="4 5">
    <name type="scientific">Naegleria lovaniensis</name>
    <name type="common">Amoeba</name>
    <dbReference type="NCBI Taxonomy" id="51637"/>
    <lineage>
        <taxon>Eukaryota</taxon>
        <taxon>Discoba</taxon>
        <taxon>Heterolobosea</taxon>
        <taxon>Tetramitia</taxon>
        <taxon>Eutetramitia</taxon>
        <taxon>Vahlkampfiidae</taxon>
        <taxon>Naegleria</taxon>
    </lineage>
</organism>
<dbReference type="CDD" id="cd09631">
    <property type="entry name" value="DOMON_DOH"/>
    <property type="match status" value="1"/>
</dbReference>
<gene>
    <name evidence="4" type="ORF">C9374_009451</name>
</gene>
<dbReference type="Proteomes" id="UP000816034">
    <property type="component" value="Unassembled WGS sequence"/>
</dbReference>
<dbReference type="GeneID" id="68101905"/>
<dbReference type="PROSITE" id="PS50836">
    <property type="entry name" value="DOMON"/>
    <property type="match status" value="1"/>
</dbReference>
<evidence type="ECO:0000256" key="1">
    <source>
        <dbReference type="SAM" id="MobiDB-lite"/>
    </source>
</evidence>
<sequence>MTTRTSSKPLFETQNSALIFVLGFILLLLSSHSTITPLFIHGQQQTISTSASPLPLSRAYQYNQSLRQDGTYDILWSIDESTQELYMALSVSTLGWIGFGFHSFQEMSSSQAQPQGMARADIVIGWKDATSGNAFIFDTYAVANSRPLQDTQLGGKLNVQLVASFEGNGRTILEFKRQLNTGDAFDVAIQRNKTLIAMYAYSASDPTNNDYNSLAFHSVYSFAMIPNFWPLMESVQNQSNMTNSTSWSVNNETMINGNNTLGNNTLASSNSSSTAQGLPPPAQTNSTTLQNNNSTTPPVSRSPPASNPSTSGMRVLASPSMNVAAPLFSKIVSKVPPPPLGNSHPENKNMNSAFGWTFLNLKFCLVYVFALLIVNFAFEQ</sequence>
<feature type="compositionally biased region" description="Low complexity" evidence="1">
    <location>
        <begin position="256"/>
        <end position="275"/>
    </location>
</feature>
<dbReference type="EMBL" id="PYSW02000003">
    <property type="protein sequence ID" value="KAG2392874.1"/>
    <property type="molecule type" value="Genomic_DNA"/>
</dbReference>
<keyword evidence="2" id="KW-0812">Transmembrane</keyword>